<reference evidence="7" key="1">
    <citation type="submission" date="2018-01" db="EMBL/GenBank/DDBJ databases">
        <title>Complete Genome Sequence of three strains from Ralstonia solanacearum ecotype Moko sequevar IIA-53 from Brazil.</title>
        <authorList>
            <person name="Silva J.R."/>
            <person name="Albuquerque G.M.R."/>
            <person name="Pais A.K.L."/>
            <person name="Silva A.M.F."/>
            <person name="Boiteux M.E.N.F."/>
            <person name="Souza E.B."/>
            <person name="Mariano R.L.R."/>
        </authorList>
    </citation>
    <scope>NUCLEOTIDE SEQUENCE [LARGE SCALE GENOMIC DNA]</scope>
    <source>
        <strain evidence="7">SFC</strain>
        <plasmid evidence="7">unnamed</plasmid>
    </source>
</reference>
<organism evidence="7">
    <name type="scientific">Ralstonia solanacearum</name>
    <name type="common">Pseudomonas solanacearum</name>
    <dbReference type="NCBI Taxonomy" id="305"/>
    <lineage>
        <taxon>Bacteria</taxon>
        <taxon>Pseudomonadati</taxon>
        <taxon>Pseudomonadota</taxon>
        <taxon>Betaproteobacteria</taxon>
        <taxon>Burkholderiales</taxon>
        <taxon>Burkholderiaceae</taxon>
        <taxon>Ralstonia</taxon>
        <taxon>Ralstonia solanacearum species complex</taxon>
    </lineage>
</organism>
<evidence type="ECO:0000313" key="7">
    <source>
        <dbReference type="EMBL" id="AYB58078.1"/>
    </source>
</evidence>
<feature type="domain" description="EamA" evidence="6">
    <location>
        <begin position="29"/>
        <end position="160"/>
    </location>
</feature>
<keyword evidence="7" id="KW-0614">Plasmid</keyword>
<feature type="domain" description="EamA" evidence="6">
    <location>
        <begin position="180"/>
        <end position="307"/>
    </location>
</feature>
<keyword evidence="4" id="KW-1133">Transmembrane helix</keyword>
<geneLocation type="plasmid" evidence="7">
    <name>unnamed</name>
</geneLocation>
<accession>A0A5H2Q7I2</accession>
<comment type="subcellular location">
    <subcellularLocation>
        <location evidence="1">Membrane</location>
        <topology evidence="1">Multi-pass membrane protein</topology>
    </subcellularLocation>
</comment>
<dbReference type="PANTHER" id="PTHR32322:SF2">
    <property type="entry name" value="EAMA DOMAIN-CONTAINING PROTEIN"/>
    <property type="match status" value="1"/>
</dbReference>
<evidence type="ECO:0000256" key="5">
    <source>
        <dbReference type="ARBA" id="ARBA00023136"/>
    </source>
</evidence>
<dbReference type="Pfam" id="PF00892">
    <property type="entry name" value="EamA"/>
    <property type="match status" value="2"/>
</dbReference>
<dbReference type="SUPFAM" id="SSF103481">
    <property type="entry name" value="Multidrug resistance efflux transporter EmrE"/>
    <property type="match status" value="2"/>
</dbReference>
<gene>
    <name evidence="7" type="ORF">C2L97_18905</name>
</gene>
<dbReference type="EMBL" id="CP026093">
    <property type="protein sequence ID" value="AYB58078.1"/>
    <property type="molecule type" value="Genomic_DNA"/>
</dbReference>
<dbReference type="RefSeq" id="WP_014618821.1">
    <property type="nucleotide sequence ID" value="NZ_CDLS01000001.1"/>
</dbReference>
<proteinExistence type="inferred from homology"/>
<dbReference type="InterPro" id="IPR050638">
    <property type="entry name" value="AA-Vitamin_Transporters"/>
</dbReference>
<evidence type="ECO:0000259" key="6">
    <source>
        <dbReference type="Pfam" id="PF00892"/>
    </source>
</evidence>
<dbReference type="GO" id="GO:0016020">
    <property type="term" value="C:membrane"/>
    <property type="evidence" value="ECO:0007669"/>
    <property type="project" value="UniProtKB-SubCell"/>
</dbReference>
<dbReference type="AlphaFoldDB" id="A0A5H2Q7I2"/>
<dbReference type="InterPro" id="IPR037185">
    <property type="entry name" value="EmrE-like"/>
</dbReference>
<evidence type="ECO:0000256" key="2">
    <source>
        <dbReference type="ARBA" id="ARBA00007362"/>
    </source>
</evidence>
<keyword evidence="3" id="KW-0812">Transmembrane</keyword>
<keyword evidence="5" id="KW-0472">Membrane</keyword>
<dbReference type="InterPro" id="IPR000620">
    <property type="entry name" value="EamA_dom"/>
</dbReference>
<evidence type="ECO:0000256" key="4">
    <source>
        <dbReference type="ARBA" id="ARBA00022989"/>
    </source>
</evidence>
<sequence length="313" mass="33411">MHTIRDMKLTTPISSASTVDPHAIRNERIGTLLMVFGGIVLGTIGIFIEEAGQDPVTTVLFRCGFGGVALLLWGLMEGRIAELRLTGRALRSAIAAGLLMVVNWGLFFAAIPRTSIAVATVIFHVQPFWVIALGAWLLRERISAQRAAATVIALFGLVLATGLLNGGNPLHSGMAAGYWSGVAMCLGGSVAYAGVTLIARMTTQVSPFAQAWWQCLVGVAVTSWWPFVHGVPGFGSAWGWLAGMGVIHTGLAYAVLYAGMSRLRTGNLALLQFVYPLTAILVDRVVYGHTLSPMQIVGMSLMAASLWSVKLMR</sequence>
<evidence type="ECO:0000256" key="1">
    <source>
        <dbReference type="ARBA" id="ARBA00004141"/>
    </source>
</evidence>
<name>A0A5H2Q7I2_RALSL</name>
<dbReference type="GeneID" id="61364255"/>
<dbReference type="PANTHER" id="PTHR32322">
    <property type="entry name" value="INNER MEMBRANE TRANSPORTER"/>
    <property type="match status" value="1"/>
</dbReference>
<evidence type="ECO:0000256" key="3">
    <source>
        <dbReference type="ARBA" id="ARBA00022692"/>
    </source>
</evidence>
<protein>
    <submittedName>
        <fullName evidence="7">EamA/RhaT family transporter</fullName>
    </submittedName>
</protein>
<comment type="similarity">
    <text evidence="2">Belongs to the EamA transporter family.</text>
</comment>